<dbReference type="AlphaFoldDB" id="A0A6B0UBQ5"/>
<protein>
    <submittedName>
        <fullName evidence="1">Uncharacterized protein</fullName>
    </submittedName>
</protein>
<evidence type="ECO:0000313" key="1">
    <source>
        <dbReference type="EMBL" id="MXU86250.1"/>
    </source>
</evidence>
<reference evidence="1" key="1">
    <citation type="submission" date="2019-12" db="EMBL/GenBank/DDBJ databases">
        <title>An insight into the sialome of adult female Ixodes ricinus ticks feeding for 6 days.</title>
        <authorList>
            <person name="Perner J."/>
            <person name="Ribeiro J.M.C."/>
        </authorList>
    </citation>
    <scope>NUCLEOTIDE SEQUENCE</scope>
    <source>
        <strain evidence="1">Semi-engorged</strain>
        <tissue evidence="1">Salivary glands</tissue>
    </source>
</reference>
<name>A0A6B0UBQ5_IXORI</name>
<dbReference type="EMBL" id="GIFC01004167">
    <property type="protein sequence ID" value="MXU86250.1"/>
    <property type="molecule type" value="Transcribed_RNA"/>
</dbReference>
<organism evidence="1">
    <name type="scientific">Ixodes ricinus</name>
    <name type="common">Common tick</name>
    <name type="synonym">Acarus ricinus</name>
    <dbReference type="NCBI Taxonomy" id="34613"/>
    <lineage>
        <taxon>Eukaryota</taxon>
        <taxon>Metazoa</taxon>
        <taxon>Ecdysozoa</taxon>
        <taxon>Arthropoda</taxon>
        <taxon>Chelicerata</taxon>
        <taxon>Arachnida</taxon>
        <taxon>Acari</taxon>
        <taxon>Parasitiformes</taxon>
        <taxon>Ixodida</taxon>
        <taxon>Ixodoidea</taxon>
        <taxon>Ixodidae</taxon>
        <taxon>Ixodinae</taxon>
        <taxon>Ixodes</taxon>
    </lineage>
</organism>
<accession>A0A6B0UBQ5</accession>
<proteinExistence type="predicted"/>
<sequence length="90" mass="10117">MGLRKLRMCCFTTLGAPMIQSRDCLAPVPAGGPPSSPETASQTVTRAARMRGRLLSRERRVDRIGSRLPPLSRLFRSFWGSVLENTWMRL</sequence>